<dbReference type="AlphaFoldDB" id="A0A8C8JQ13"/>
<organism evidence="16 17">
    <name type="scientific">Oncorhynchus tshawytscha</name>
    <name type="common">Chinook salmon</name>
    <name type="synonym">Salmo tshawytscha</name>
    <dbReference type="NCBI Taxonomy" id="74940"/>
    <lineage>
        <taxon>Eukaryota</taxon>
        <taxon>Metazoa</taxon>
        <taxon>Chordata</taxon>
        <taxon>Craniata</taxon>
        <taxon>Vertebrata</taxon>
        <taxon>Euteleostomi</taxon>
        <taxon>Actinopterygii</taxon>
        <taxon>Neopterygii</taxon>
        <taxon>Teleostei</taxon>
        <taxon>Protacanthopterygii</taxon>
        <taxon>Salmoniformes</taxon>
        <taxon>Salmonidae</taxon>
        <taxon>Salmoninae</taxon>
        <taxon>Oncorhynchus</taxon>
    </lineage>
</organism>
<feature type="region of interest" description="Disordered" evidence="12">
    <location>
        <begin position="881"/>
        <end position="938"/>
    </location>
</feature>
<name>A0A8C8JQ13_ONCTS</name>
<keyword evidence="5" id="KW-0677">Repeat</keyword>
<keyword evidence="3 13" id="KW-0812">Transmembrane</keyword>
<proteinExistence type="predicted"/>
<dbReference type="GO" id="GO:0005509">
    <property type="term" value="F:calcium ion binding"/>
    <property type="evidence" value="ECO:0007669"/>
    <property type="project" value="UniProtKB-UniRule"/>
</dbReference>
<evidence type="ECO:0000256" key="13">
    <source>
        <dbReference type="SAM" id="Phobius"/>
    </source>
</evidence>
<dbReference type="FunFam" id="2.60.40.60:FF:000002">
    <property type="entry name" value="Protocadherin alpha 2"/>
    <property type="match status" value="1"/>
</dbReference>
<feature type="domain" description="Cadherin" evidence="15">
    <location>
        <begin position="612"/>
        <end position="721"/>
    </location>
</feature>
<evidence type="ECO:0000256" key="5">
    <source>
        <dbReference type="ARBA" id="ARBA00022737"/>
    </source>
</evidence>
<evidence type="ECO:0000256" key="2">
    <source>
        <dbReference type="ARBA" id="ARBA00022475"/>
    </source>
</evidence>
<evidence type="ECO:0000256" key="10">
    <source>
        <dbReference type="ARBA" id="ARBA00023180"/>
    </source>
</evidence>
<feature type="compositionally biased region" description="Polar residues" evidence="12">
    <location>
        <begin position="1004"/>
        <end position="1013"/>
    </location>
</feature>
<evidence type="ECO:0000256" key="8">
    <source>
        <dbReference type="ARBA" id="ARBA00022989"/>
    </source>
</evidence>
<dbReference type="Pfam" id="PF08266">
    <property type="entry name" value="Cadherin_2"/>
    <property type="match status" value="1"/>
</dbReference>
<evidence type="ECO:0000256" key="12">
    <source>
        <dbReference type="SAM" id="MobiDB-lite"/>
    </source>
</evidence>
<dbReference type="GO" id="GO:0005886">
    <property type="term" value="C:plasma membrane"/>
    <property type="evidence" value="ECO:0007669"/>
    <property type="project" value="UniProtKB-SubCell"/>
</dbReference>
<dbReference type="GeneTree" id="ENSGT00940000160403"/>
<dbReference type="PANTHER" id="PTHR24028">
    <property type="entry name" value="CADHERIN-87A"/>
    <property type="match status" value="1"/>
</dbReference>
<dbReference type="Proteomes" id="UP000694402">
    <property type="component" value="Unassembled WGS sequence"/>
</dbReference>
<dbReference type="FunFam" id="2.60.40.60:FF:000003">
    <property type="entry name" value="Protocadherin alpha 2"/>
    <property type="match status" value="1"/>
</dbReference>
<evidence type="ECO:0000256" key="3">
    <source>
        <dbReference type="ARBA" id="ARBA00022692"/>
    </source>
</evidence>
<feature type="chain" id="PRO_5044208910" description="Cadherin domain-containing protein" evidence="14">
    <location>
        <begin position="29"/>
        <end position="1200"/>
    </location>
</feature>
<feature type="domain" description="Cadherin" evidence="15">
    <location>
        <begin position="80"/>
        <end position="140"/>
    </location>
</feature>
<protein>
    <recommendedName>
        <fullName evidence="15">Cadherin domain-containing protein</fullName>
    </recommendedName>
</protein>
<evidence type="ECO:0000256" key="14">
    <source>
        <dbReference type="SAM" id="SignalP"/>
    </source>
</evidence>
<keyword evidence="9 13" id="KW-0472">Membrane</keyword>
<dbReference type="InterPro" id="IPR013164">
    <property type="entry name" value="Cadherin_N"/>
</dbReference>
<evidence type="ECO:0000259" key="15">
    <source>
        <dbReference type="PROSITE" id="PS50268"/>
    </source>
</evidence>
<dbReference type="InterPro" id="IPR020894">
    <property type="entry name" value="Cadherin_CS"/>
</dbReference>
<evidence type="ECO:0000256" key="7">
    <source>
        <dbReference type="ARBA" id="ARBA00022889"/>
    </source>
</evidence>
<dbReference type="PROSITE" id="PS00232">
    <property type="entry name" value="CADHERIN_1"/>
    <property type="match status" value="2"/>
</dbReference>
<feature type="region of interest" description="Disordered" evidence="12">
    <location>
        <begin position="983"/>
        <end position="1030"/>
    </location>
</feature>
<evidence type="ECO:0000256" key="1">
    <source>
        <dbReference type="ARBA" id="ARBA00004251"/>
    </source>
</evidence>
<keyword evidence="2" id="KW-1003">Cell membrane</keyword>
<dbReference type="PROSITE" id="PS50268">
    <property type="entry name" value="CADHERIN_2"/>
    <property type="match status" value="6"/>
</dbReference>
<sequence length="1200" mass="131851">MLDRTATSHKVMLLALLLVLWLISGAQSSDPAPLTVMYQVWEEQPVGTRVGRLVDDLRQRGETGVLEDFQVVEHGQALPFSIGVRDGTVATLGQLDREELCRGSDLCELAFSVLYRKGGVIHFLRVRVEVMDLNDHSPTFPSSQQEMEISEMATLRMRIPLDRAVDPDAGPNGLQTYSLSVNQHFALDVRSAVDGPKQAELVVIKELDREVHSSFELTLVAWDKGNPPRSGSTLVQVNVLDSNDNSPMFEDSTPTVELAEDTARGTSVINLKATDPDQGANGEVEYSLSKHAPTEVQKLFSIHPQSGVVTLKGPLDYEAKHFYEVDIQARDLGPNAIPSHCKLHIKLRDVNDNAPRIHVTWTPPDSPVATVLEGAPEDTFLALVMVSDADSGDNGNVHAHIQHGSGHFRLKKIHGDNYMIVTNGTLDREKVMEYNLTLLAQDYGDPPLSCVRHLVVHVLDENDNAPVFSKSHYRASFKENNTVGLQVLKVEANDVDIELSGRVSFSIRESNELGPPTASFAIHPTSGVVSAQQSLDYEESPTYSFIVEAIDHGHPPLTSTATVLIEIQDVNDNYPVIKEPMPKKGIAFVSVLVNEEKGEIVTQLGDGAEEGSPDPQTGRSVQNGFMGFLATTIKANDPDSGLNGRLSYMITDGNPTGLFRLNDTTGQLYVNTTNATELIGKTFKMDIAVSDKGSPRLLTKATLEVAFINLRDHLKNSAPGNHGQLSFTMMVAICLGASCILLLLAVALVTTFCRPTKRDNHSYNCRTAESTYTSHPRRPQKNIRKTDIQLVPVLRGRREDPPEDDEAQPLSPMLLVVEEQNTETQYSVANSMNPTVHSQAYPEGGSTLPVSHSRTLRKPGSIELDGTLPWTPAIPYRTLRKARNPSSSSSLYQTSTLRRHGNSEIQVSPDVEVPETSSQLATLRRPKNTDTRSGLDAEDHRRMLRNLVRLSMAAFGENSIELSAASPEVQQVSQLLSLLHQGQLQPRPNFRGNKFSQRAGRSYAQDTDWQSTKDSGHGESEAGDMDWDMGRDSPVDPLLEEGLNNMLNNPDDVFADIEDPAWMSRLSLPLTADYHENVFVPNGPPSPETHCSPDTLDSASFSTFGKKPEDGSLGGALISEVNTLFNMLLTQKGDSQPRPSPDVLYRLSTTYRRSLGLEGDTAAAGGANIQRNSVNPEKRSPWLNALRPNPWYEKSCLNVI</sequence>
<dbReference type="SMART" id="SM00112">
    <property type="entry name" value="CA"/>
    <property type="match status" value="6"/>
</dbReference>
<keyword evidence="4 14" id="KW-0732">Signal</keyword>
<feature type="domain" description="Cadherin" evidence="15">
    <location>
        <begin position="363"/>
        <end position="468"/>
    </location>
</feature>
<feature type="transmembrane region" description="Helical" evidence="13">
    <location>
        <begin position="725"/>
        <end position="749"/>
    </location>
</feature>
<dbReference type="FunFam" id="2.60.40.60:FF:000020">
    <property type="entry name" value="Dachsous cadherin-related 1b"/>
    <property type="match status" value="1"/>
</dbReference>
<feature type="compositionally biased region" description="Basic and acidic residues" evidence="12">
    <location>
        <begin position="927"/>
        <end position="938"/>
    </location>
</feature>
<evidence type="ECO:0000313" key="16">
    <source>
        <dbReference type="Ensembl" id="ENSOTSP00005094645.2"/>
    </source>
</evidence>
<gene>
    <name evidence="16" type="primary">PCDH12</name>
</gene>
<feature type="domain" description="Cadherin" evidence="15">
    <location>
        <begin position="141"/>
        <end position="249"/>
    </location>
</feature>
<reference evidence="16" key="2">
    <citation type="submission" date="2025-09" db="UniProtKB">
        <authorList>
            <consortium name="Ensembl"/>
        </authorList>
    </citation>
    <scope>IDENTIFICATION</scope>
</reference>
<dbReference type="RefSeq" id="XP_024285241.2">
    <property type="nucleotide sequence ID" value="XM_024429473.2"/>
</dbReference>
<keyword evidence="8 13" id="KW-1133">Transmembrane helix</keyword>
<evidence type="ECO:0000256" key="11">
    <source>
        <dbReference type="PROSITE-ProRule" id="PRU00043"/>
    </source>
</evidence>
<evidence type="ECO:0000256" key="9">
    <source>
        <dbReference type="ARBA" id="ARBA00023136"/>
    </source>
</evidence>
<feature type="domain" description="Cadherin" evidence="15">
    <location>
        <begin position="250"/>
        <end position="357"/>
    </location>
</feature>
<dbReference type="FunFam" id="2.60.40.60:FF:000007">
    <property type="entry name" value="Protocadherin alpha 2"/>
    <property type="match status" value="1"/>
</dbReference>
<dbReference type="PANTHER" id="PTHR24028:SF42">
    <property type="entry name" value="PROTOCADHERIN-12"/>
    <property type="match status" value="1"/>
</dbReference>
<accession>A0A8C8JQ13</accession>
<dbReference type="CDD" id="cd11304">
    <property type="entry name" value="Cadherin_repeat"/>
    <property type="match status" value="6"/>
</dbReference>
<keyword evidence="17" id="KW-1185">Reference proteome</keyword>
<keyword evidence="6 11" id="KW-0106">Calcium</keyword>
<dbReference type="GeneID" id="112256313"/>
<comment type="subcellular location">
    <subcellularLocation>
        <location evidence="1">Cell membrane</location>
        <topology evidence="1">Single-pass type I membrane protein</topology>
    </subcellularLocation>
</comment>
<dbReference type="GO" id="GO:0007156">
    <property type="term" value="P:homophilic cell adhesion via plasma membrane adhesion molecules"/>
    <property type="evidence" value="ECO:0007669"/>
    <property type="project" value="InterPro"/>
</dbReference>
<keyword evidence="10" id="KW-0325">Glycoprotein</keyword>
<reference evidence="16" key="1">
    <citation type="submission" date="2025-08" db="UniProtKB">
        <authorList>
            <consortium name="Ensembl"/>
        </authorList>
    </citation>
    <scope>IDENTIFICATION</scope>
</reference>
<evidence type="ECO:0000313" key="17">
    <source>
        <dbReference type="Proteomes" id="UP000694402"/>
    </source>
</evidence>
<feature type="signal peptide" evidence="14">
    <location>
        <begin position="1"/>
        <end position="28"/>
    </location>
</feature>
<dbReference type="InterPro" id="IPR002126">
    <property type="entry name" value="Cadherin-like_dom"/>
</dbReference>
<keyword evidence="7" id="KW-0130">Cell adhesion</keyword>
<feature type="domain" description="Cadherin" evidence="15">
    <location>
        <begin position="469"/>
        <end position="577"/>
    </location>
</feature>
<evidence type="ECO:0000256" key="4">
    <source>
        <dbReference type="ARBA" id="ARBA00022729"/>
    </source>
</evidence>
<dbReference type="InterPro" id="IPR050174">
    <property type="entry name" value="Protocadherin/Cadherin-CA"/>
</dbReference>
<dbReference type="Pfam" id="PF00028">
    <property type="entry name" value="Cadherin"/>
    <property type="match status" value="5"/>
</dbReference>
<dbReference type="Ensembl" id="ENSOTST00005102571.2">
    <property type="protein sequence ID" value="ENSOTSP00005094645.2"/>
    <property type="gene ID" value="ENSOTSG00005044101.2"/>
</dbReference>
<evidence type="ECO:0000256" key="6">
    <source>
        <dbReference type="ARBA" id="ARBA00022837"/>
    </source>
</evidence>